<dbReference type="NCBIfam" id="TIGR01891">
    <property type="entry name" value="amidohydrolases"/>
    <property type="match status" value="1"/>
</dbReference>
<sequence length="429" mass="45103">MRALATTSVDRFRRELHAHPEPGWAEFRTTARLIEELALLQHARVVYGGALGLGERRLGVEPQQQREFARRAVEAGCPTDLIAELADAGTGVVCEFGDGSRGGWLVLRFDIDALAVRESDDPVHAPVAQGFASGIDGYSHACGHDGHAAIGLGVARRVDRLVGQLPLGLGVRIVFQPAEEGTRGAAALVDAGWLRGAGWFFGLHLDALEGLPAGTVVPGTRRILATEKLDVVLTGRASHAAESPELGRDALAAAVDVYAALRGCDWDGATVSCNALAGGEARNVIAAHAELKCEIRAVEWAAVVRARERFTRIVEEESARRGVIARVDTVGRSIGGGSDGPGTSLMRESAERAGLPVVDVRDFGASDDAADLMAATQRGGGIGSYGLLATGGLADAHSARFDCSPAALESGVALMTECVRTVIREMRQE</sequence>
<gene>
    <name evidence="2" type="ORF">Leucomu_04340</name>
</gene>
<keyword evidence="3" id="KW-1185">Reference proteome</keyword>
<dbReference type="EMBL" id="CP035037">
    <property type="protein sequence ID" value="QAB17254.1"/>
    <property type="molecule type" value="Genomic_DNA"/>
</dbReference>
<protein>
    <submittedName>
        <fullName evidence="2">Amidohydrolase</fullName>
    </submittedName>
</protein>
<dbReference type="SUPFAM" id="SSF53187">
    <property type="entry name" value="Zn-dependent exopeptidases"/>
    <property type="match status" value="1"/>
</dbReference>
<reference evidence="2 3" key="1">
    <citation type="submission" date="2019-01" db="EMBL/GenBank/DDBJ databases">
        <title>Leucobacter muris sp. nov. isolated from the nose of a laboratory mouse.</title>
        <authorList>
            <person name="Benga L."/>
            <person name="Sproeer C."/>
            <person name="Schumann P."/>
            <person name="Verbarg S."/>
            <person name="Bunk B."/>
            <person name="Engelhardt E."/>
            <person name="Benten P.M."/>
            <person name="Sager M."/>
        </authorList>
    </citation>
    <scope>NUCLEOTIDE SEQUENCE [LARGE SCALE GENOMIC DNA]</scope>
    <source>
        <strain evidence="2 3">DSM 101948</strain>
    </source>
</reference>
<proteinExistence type="predicted"/>
<dbReference type="InterPro" id="IPR011650">
    <property type="entry name" value="Peptidase_M20_dimer"/>
</dbReference>
<dbReference type="SUPFAM" id="SSF55031">
    <property type="entry name" value="Bacterial exopeptidase dimerisation domain"/>
    <property type="match status" value="1"/>
</dbReference>
<organism evidence="2 3">
    <name type="scientific">Leucobacter muris</name>
    <dbReference type="NCBI Taxonomy" id="1935379"/>
    <lineage>
        <taxon>Bacteria</taxon>
        <taxon>Bacillati</taxon>
        <taxon>Actinomycetota</taxon>
        <taxon>Actinomycetes</taxon>
        <taxon>Micrococcales</taxon>
        <taxon>Microbacteriaceae</taxon>
        <taxon>Leucobacter</taxon>
    </lineage>
</organism>
<dbReference type="InterPro" id="IPR002933">
    <property type="entry name" value="Peptidase_M20"/>
</dbReference>
<dbReference type="RefSeq" id="WP_017885269.1">
    <property type="nucleotide sequence ID" value="NZ_CP035037.1"/>
</dbReference>
<dbReference type="Gene3D" id="3.40.630.10">
    <property type="entry name" value="Zn peptidases"/>
    <property type="match status" value="1"/>
</dbReference>
<dbReference type="InterPro" id="IPR052030">
    <property type="entry name" value="Peptidase_M20/M20A_hydrolases"/>
</dbReference>
<feature type="domain" description="Peptidase M20 dimerisation" evidence="1">
    <location>
        <begin position="231"/>
        <end position="319"/>
    </location>
</feature>
<dbReference type="Pfam" id="PF07687">
    <property type="entry name" value="M20_dimer"/>
    <property type="match status" value="1"/>
</dbReference>
<dbReference type="InterPro" id="IPR017439">
    <property type="entry name" value="Amidohydrolase"/>
</dbReference>
<dbReference type="Pfam" id="PF01546">
    <property type="entry name" value="Peptidase_M20"/>
    <property type="match status" value="1"/>
</dbReference>
<evidence type="ECO:0000313" key="2">
    <source>
        <dbReference type="EMBL" id="QAB17254.1"/>
    </source>
</evidence>
<dbReference type="Proteomes" id="UP000285768">
    <property type="component" value="Chromosome"/>
</dbReference>
<evidence type="ECO:0000259" key="1">
    <source>
        <dbReference type="Pfam" id="PF07687"/>
    </source>
</evidence>
<evidence type="ECO:0000313" key="3">
    <source>
        <dbReference type="Proteomes" id="UP000285768"/>
    </source>
</evidence>
<dbReference type="PANTHER" id="PTHR30575">
    <property type="entry name" value="PEPTIDASE M20"/>
    <property type="match status" value="1"/>
</dbReference>
<dbReference type="InterPro" id="IPR036264">
    <property type="entry name" value="Bact_exopeptidase_dim_dom"/>
</dbReference>
<dbReference type="PIRSF" id="PIRSF005962">
    <property type="entry name" value="Pept_M20D_amidohydro"/>
    <property type="match status" value="1"/>
</dbReference>
<dbReference type="PANTHER" id="PTHR30575:SF3">
    <property type="entry name" value="PEPTIDASE M20 DIMERISATION DOMAIN-CONTAINING PROTEIN"/>
    <property type="match status" value="1"/>
</dbReference>
<name>A0ABX5QDW5_9MICO</name>
<accession>A0ABX5QDW5</accession>